<organism evidence="1 2">
    <name type="scientific">Streptococcus rupicaprae</name>
    <dbReference type="NCBI Taxonomy" id="759619"/>
    <lineage>
        <taxon>Bacteria</taxon>
        <taxon>Bacillati</taxon>
        <taxon>Bacillota</taxon>
        <taxon>Bacilli</taxon>
        <taxon>Lactobacillales</taxon>
        <taxon>Streptococcaceae</taxon>
        <taxon>Streptococcus</taxon>
    </lineage>
</organism>
<accession>A0ABV2FHW1</accession>
<evidence type="ECO:0000313" key="2">
    <source>
        <dbReference type="Proteomes" id="UP001549122"/>
    </source>
</evidence>
<dbReference type="Proteomes" id="UP001549122">
    <property type="component" value="Unassembled WGS sequence"/>
</dbReference>
<proteinExistence type="predicted"/>
<sequence length="44" mass="4876">MSSSYLTQFGQIFLFFVLGKVDQITLFPDRNLGTSSSLSANSTR</sequence>
<protein>
    <submittedName>
        <fullName evidence="1">Uncharacterized protein</fullName>
    </submittedName>
</protein>
<evidence type="ECO:0000313" key="1">
    <source>
        <dbReference type="EMBL" id="MET3558123.1"/>
    </source>
</evidence>
<keyword evidence="2" id="KW-1185">Reference proteome</keyword>
<reference evidence="1 2" key="1">
    <citation type="submission" date="2024-06" db="EMBL/GenBank/DDBJ databases">
        <title>Genomic Encyclopedia of Type Strains, Phase IV (KMG-IV): sequencing the most valuable type-strain genomes for metagenomic binning, comparative biology and taxonomic classification.</title>
        <authorList>
            <person name="Goeker M."/>
        </authorList>
    </citation>
    <scope>NUCLEOTIDE SEQUENCE [LARGE SCALE GENOMIC DNA]</scope>
    <source>
        <strain evidence="1 2">DSM 28303</strain>
    </source>
</reference>
<comment type="caution">
    <text evidence="1">The sequence shown here is derived from an EMBL/GenBank/DDBJ whole genome shotgun (WGS) entry which is preliminary data.</text>
</comment>
<gene>
    <name evidence="1" type="ORF">ABID29_001238</name>
</gene>
<name>A0ABV2FHW1_9STRE</name>
<dbReference type="EMBL" id="JBEPLO010000011">
    <property type="protein sequence ID" value="MET3558123.1"/>
    <property type="molecule type" value="Genomic_DNA"/>
</dbReference>